<name>A0A9P4NPR9_9PEZI</name>
<dbReference type="PANTHER" id="PTHR13379">
    <property type="entry name" value="UNCHARACTERIZED DUF1308"/>
    <property type="match status" value="1"/>
</dbReference>
<proteinExistence type="predicted"/>
<comment type="caution">
    <text evidence="2">The sequence shown here is derived from an EMBL/GenBank/DDBJ whole genome shotgun (WGS) entry which is preliminary data.</text>
</comment>
<keyword evidence="3" id="KW-1185">Reference proteome</keyword>
<evidence type="ECO:0000313" key="2">
    <source>
        <dbReference type="EMBL" id="KAF2429804.1"/>
    </source>
</evidence>
<dbReference type="Proteomes" id="UP000800235">
    <property type="component" value="Unassembled WGS sequence"/>
</dbReference>
<accession>A0A9P4NPR9</accession>
<dbReference type="AlphaFoldDB" id="A0A9P4NPR9"/>
<dbReference type="EMBL" id="MU007044">
    <property type="protein sequence ID" value="KAF2429804.1"/>
    <property type="molecule type" value="Genomic_DNA"/>
</dbReference>
<organism evidence="2 3">
    <name type="scientific">Tothia fuscella</name>
    <dbReference type="NCBI Taxonomy" id="1048955"/>
    <lineage>
        <taxon>Eukaryota</taxon>
        <taxon>Fungi</taxon>
        <taxon>Dikarya</taxon>
        <taxon>Ascomycota</taxon>
        <taxon>Pezizomycotina</taxon>
        <taxon>Dothideomycetes</taxon>
        <taxon>Pleosporomycetidae</taxon>
        <taxon>Venturiales</taxon>
        <taxon>Cylindrosympodiaceae</taxon>
        <taxon>Tothia</taxon>
    </lineage>
</organism>
<evidence type="ECO:0000313" key="3">
    <source>
        <dbReference type="Proteomes" id="UP000800235"/>
    </source>
</evidence>
<sequence length="487" mass="54843">METNAASSHGEGESMETLLQSLNITAPDEILRRCRILLDEIQLFAEACDKKKHYKDWRRPEANYSPFRTILKAEAKQMEKIITTKMDPKRVQQLVGTSNFSFVEAIWNIAKSRSAISVIHSPSYPAVDIVAQNGLQWIKVSTMAEKRLLMDMAKQGWDWQGASDSDSDGDKDLKDSKVKIDLENEEDDIPLVKTAKRLIKASREKRVIYRWPQAQLVLTRIFSGNKDIDALLDSIRLLGCTVQTAGQIPLTPSIDSVLDDLVVDDRRSFSTTLNIDCTILLGLVSDISHGRVEEQPWFNNDIRRQIKSEEVEKLMPNILWPTLCGHPLICTKLAIYRMREIVDLIGTPTEKIRTAILMGDDTSLDPQALLDKFQEHSDYPVPATWQLPIQVFDTQITDLSPLAQAVADELSDLNVSVFMTGWTQNFTTITSNRVAIKHIEKTFEANRTNDSDVGPDVWVCPLARSLVAKEKNRGQGGGSRESTDGYV</sequence>
<evidence type="ECO:0000259" key="1">
    <source>
        <dbReference type="Pfam" id="PF07000"/>
    </source>
</evidence>
<gene>
    <name evidence="2" type="ORF">EJ08DRAFT_268477</name>
</gene>
<dbReference type="OrthoDB" id="441890at2759"/>
<feature type="domain" description="DUF1308" evidence="1">
    <location>
        <begin position="273"/>
        <end position="360"/>
    </location>
</feature>
<reference evidence="2" key="1">
    <citation type="journal article" date="2020" name="Stud. Mycol.">
        <title>101 Dothideomycetes genomes: a test case for predicting lifestyles and emergence of pathogens.</title>
        <authorList>
            <person name="Haridas S."/>
            <person name="Albert R."/>
            <person name="Binder M."/>
            <person name="Bloem J."/>
            <person name="Labutti K."/>
            <person name="Salamov A."/>
            <person name="Andreopoulos B."/>
            <person name="Baker S."/>
            <person name="Barry K."/>
            <person name="Bills G."/>
            <person name="Bluhm B."/>
            <person name="Cannon C."/>
            <person name="Castanera R."/>
            <person name="Culley D."/>
            <person name="Daum C."/>
            <person name="Ezra D."/>
            <person name="Gonzalez J."/>
            <person name="Henrissat B."/>
            <person name="Kuo A."/>
            <person name="Liang C."/>
            <person name="Lipzen A."/>
            <person name="Lutzoni F."/>
            <person name="Magnuson J."/>
            <person name="Mondo S."/>
            <person name="Nolan M."/>
            <person name="Ohm R."/>
            <person name="Pangilinan J."/>
            <person name="Park H.-J."/>
            <person name="Ramirez L."/>
            <person name="Alfaro M."/>
            <person name="Sun H."/>
            <person name="Tritt A."/>
            <person name="Yoshinaga Y."/>
            <person name="Zwiers L.-H."/>
            <person name="Turgeon B."/>
            <person name="Goodwin S."/>
            <person name="Spatafora J."/>
            <person name="Crous P."/>
            <person name="Grigoriev I."/>
        </authorList>
    </citation>
    <scope>NUCLEOTIDE SEQUENCE</scope>
    <source>
        <strain evidence="2">CBS 130266</strain>
    </source>
</reference>
<protein>
    <recommendedName>
        <fullName evidence="1">DUF1308 domain-containing protein</fullName>
    </recommendedName>
</protein>
<dbReference type="PANTHER" id="PTHR13379:SF0">
    <property type="entry name" value="UPF0415 PROTEIN C7ORF25"/>
    <property type="match status" value="1"/>
</dbReference>
<dbReference type="Pfam" id="PF07000">
    <property type="entry name" value="DUF1308"/>
    <property type="match status" value="1"/>
</dbReference>
<dbReference type="InterPro" id="IPR010733">
    <property type="entry name" value="DUF1308"/>
</dbReference>